<dbReference type="Proteomes" id="UP001305779">
    <property type="component" value="Unassembled WGS sequence"/>
</dbReference>
<evidence type="ECO:0000256" key="13">
    <source>
        <dbReference type="ARBA" id="ARBA00025079"/>
    </source>
</evidence>
<evidence type="ECO:0000256" key="9">
    <source>
        <dbReference type="ARBA" id="ARBA00022763"/>
    </source>
</evidence>
<dbReference type="Gene3D" id="3.30.1010.10">
    <property type="entry name" value="Phosphatidylinositol 3-kinase Catalytic Subunit, Chain A, domain 4"/>
    <property type="match status" value="1"/>
</dbReference>
<evidence type="ECO:0000256" key="11">
    <source>
        <dbReference type="ARBA" id="ARBA00022840"/>
    </source>
</evidence>
<dbReference type="PROSITE" id="PS00915">
    <property type="entry name" value="PI3_4_KINASE_1"/>
    <property type="match status" value="1"/>
</dbReference>
<dbReference type="Pfam" id="PF11640">
    <property type="entry name" value="TAN"/>
    <property type="match status" value="1"/>
</dbReference>
<feature type="domain" description="PI3K/PI4K catalytic" evidence="18">
    <location>
        <begin position="2565"/>
        <end position="2878"/>
    </location>
</feature>
<dbReference type="InterPro" id="IPR003152">
    <property type="entry name" value="FATC_dom"/>
</dbReference>
<dbReference type="InterPro" id="IPR014009">
    <property type="entry name" value="PIK_FAT"/>
</dbReference>
<dbReference type="InterPro" id="IPR016024">
    <property type="entry name" value="ARM-type_fold"/>
</dbReference>
<comment type="subunit">
    <text evidence="3">Associates with DNA double-strand breaks.</text>
</comment>
<feature type="region of interest" description="Disordered" evidence="17">
    <location>
        <begin position="842"/>
        <end position="865"/>
    </location>
</feature>
<keyword evidence="9 16" id="KW-0227">DNA damage</keyword>
<gene>
    <name evidence="21" type="ORF">PRZ48_003506</name>
</gene>
<dbReference type="SMART" id="SM01343">
    <property type="entry name" value="FATC"/>
    <property type="match status" value="1"/>
</dbReference>
<dbReference type="InterPro" id="IPR000403">
    <property type="entry name" value="PI3/4_kinase_cat_dom"/>
</dbReference>
<evidence type="ECO:0000256" key="7">
    <source>
        <dbReference type="ARBA" id="ARBA00022679"/>
    </source>
</evidence>
<organism evidence="21 22">
    <name type="scientific">Zasmidium cellare</name>
    <name type="common">Wine cellar mold</name>
    <name type="synonym">Racodium cellare</name>
    <dbReference type="NCBI Taxonomy" id="395010"/>
    <lineage>
        <taxon>Eukaryota</taxon>
        <taxon>Fungi</taxon>
        <taxon>Dikarya</taxon>
        <taxon>Ascomycota</taxon>
        <taxon>Pezizomycotina</taxon>
        <taxon>Dothideomycetes</taxon>
        <taxon>Dothideomycetidae</taxon>
        <taxon>Mycosphaerellales</taxon>
        <taxon>Mycosphaerellaceae</taxon>
        <taxon>Zasmidium</taxon>
    </lineage>
</organism>
<feature type="region of interest" description="Disordered" evidence="17">
    <location>
        <begin position="2847"/>
        <end position="2876"/>
    </location>
</feature>
<dbReference type="PROSITE" id="PS00916">
    <property type="entry name" value="PI3_4_KINASE_2"/>
    <property type="match status" value="1"/>
</dbReference>
<dbReference type="InterPro" id="IPR011009">
    <property type="entry name" value="Kinase-like_dom_sf"/>
</dbReference>
<dbReference type="SMART" id="SM00146">
    <property type="entry name" value="PI3Kc"/>
    <property type="match status" value="1"/>
</dbReference>
<dbReference type="SMART" id="SM01342">
    <property type="entry name" value="TAN"/>
    <property type="match status" value="1"/>
</dbReference>
<dbReference type="Pfam" id="PF02260">
    <property type="entry name" value="FATC"/>
    <property type="match status" value="1"/>
</dbReference>
<evidence type="ECO:0000256" key="17">
    <source>
        <dbReference type="SAM" id="MobiDB-lite"/>
    </source>
</evidence>
<dbReference type="CDD" id="cd05171">
    <property type="entry name" value="PIKKc_ATM"/>
    <property type="match status" value="1"/>
</dbReference>
<evidence type="ECO:0000313" key="21">
    <source>
        <dbReference type="EMBL" id="KAK4505543.1"/>
    </source>
</evidence>
<dbReference type="EC" id="2.7.11.1" evidence="4 16"/>
<dbReference type="SUPFAM" id="SSF56112">
    <property type="entry name" value="Protein kinase-like (PK-like)"/>
    <property type="match status" value="1"/>
</dbReference>
<keyword evidence="7 16" id="KW-0808">Transferase</keyword>
<dbReference type="Pfam" id="PF00454">
    <property type="entry name" value="PI3_PI4_kinase"/>
    <property type="match status" value="1"/>
</dbReference>
<evidence type="ECO:0000259" key="19">
    <source>
        <dbReference type="PROSITE" id="PS51189"/>
    </source>
</evidence>
<evidence type="ECO:0000256" key="2">
    <source>
        <dbReference type="ARBA" id="ARBA00010769"/>
    </source>
</evidence>
<comment type="subcellular location">
    <subcellularLocation>
        <location evidence="16">Chromosome</location>
        <location evidence="16">Telomere</location>
    </subcellularLocation>
    <subcellularLocation>
        <location evidence="1 16">Nucleus</location>
    </subcellularLocation>
</comment>
<keyword evidence="16" id="KW-0779">Telomere</keyword>
<evidence type="ECO:0000256" key="5">
    <source>
        <dbReference type="ARBA" id="ARBA00014619"/>
    </source>
</evidence>
<comment type="catalytic activity">
    <reaction evidence="14 16">
        <text>L-threonyl-[protein] + ATP = O-phospho-L-threonyl-[protein] + ADP + H(+)</text>
        <dbReference type="Rhea" id="RHEA:46608"/>
        <dbReference type="Rhea" id="RHEA-COMP:11060"/>
        <dbReference type="Rhea" id="RHEA-COMP:11605"/>
        <dbReference type="ChEBI" id="CHEBI:15378"/>
        <dbReference type="ChEBI" id="CHEBI:30013"/>
        <dbReference type="ChEBI" id="CHEBI:30616"/>
        <dbReference type="ChEBI" id="CHEBI:61977"/>
        <dbReference type="ChEBI" id="CHEBI:456216"/>
        <dbReference type="EC" id="2.7.11.1"/>
    </reaction>
</comment>
<dbReference type="PROSITE" id="PS51190">
    <property type="entry name" value="FATC"/>
    <property type="match status" value="1"/>
</dbReference>
<keyword evidence="16" id="KW-0156">Chromatin regulator</keyword>
<evidence type="ECO:0000256" key="16">
    <source>
        <dbReference type="RuleBase" id="RU365027"/>
    </source>
</evidence>
<evidence type="ECO:0000256" key="6">
    <source>
        <dbReference type="ARBA" id="ARBA00022527"/>
    </source>
</evidence>
<evidence type="ECO:0000256" key="15">
    <source>
        <dbReference type="ARBA" id="ARBA00048679"/>
    </source>
</evidence>
<accession>A0ABR0EWT5</accession>
<sequence length="2919" mass="325176">MAGQITLAEALENIESSNSKHRAEGLADLKHILRHNQNSSKVGGLKEASFFKIFQTLFQIAIDVRSSLIKAKTQSTRTTCTNRLSEIASALRQSIEAGVRALTAKSVNPIVDHVVETIFYQNGDAFCEPLALDYAKSLRAVLSYQPHAEVLGQRWDTTVDFCISCIKKIEADAPATNGVELTSTMGTLPSLSHRSSHSTYREAGSQGSRSTLKPVADEMIACLRFLTEPPAASLSLRAQDILWTVIGSLKSSTATMRSHQNAFAAINNILIWSRTESINLTQEATSHLTRLISHLWAAKSIAKNEMLITLLLLRPYIFHAMRTSQALTLRPDLVGMSSTLQNEYSRRQDARQLSMDDLRLDVLPPDDDSVATALFGLKCRDAPAEADWILVFMLASIYNVLTSTGRTNGATPPEDGIDPEDDNLLEPRPRKRARLDDELSQLIDRSLRDSPQARTCAIQTICFLVQQKALAPKQLSHLMSTLAASCSEEVGNVTSWAYLALACCAAQVSAQDASLSGQWASIWQLCSRALSNSSSCRSASHALFVMLELRLVQQSIVTELVQTITHSIDLGGPNSMSDASSRLLQSCLQAAQHVNPASSSATADSIINWLSTTFTPSKLDDKTYVASCLTYEAHDVSDLVCSCVNQHTLQFPRTGLRHWDAPARAWLLCNRDSAMLSYLLLAPDEEVIANVESVSAKPTVPATNALPRTTTEALVLTHLGAEVSRVNETWKAHVKQPSTDAFSMLCKASIAVVCVAECVSYRDTRRQSHLQTQAKSFFGAICDYMASSRCEDPGADALLLAASKTFSGLTAASHASSPSSCEHFICETLKVAQSRREDAKLAAVDDDPMDLDDGFDSQNSAEDQVTATAEEPLNDLDADFSKASLRSCAALYANTLVALRDDEINNTAKASSTVLSYLLSQTEVFLLSSRHIIMVWPKLGLNLDARDAEALLEYLMKMVSKYAFKRSEVALGTILDVFSSMVSLLTDKSQKSLHGLGLDIYEWYLKTFLPHGLLSPNVQKRLVTLLLQLCRFDLDYGNDEDEESPTPSARASLGKLFATDSKAVQFHLANHVPQLFGVYILSLHAELLENLLSSMHKEVLLVEAGAVRLLFLSKIAAAWPSLLTQCVYHLFESAAKVPESREYATRCIQELASQLPSKSPRKLFSLFAPQILYTWFASNEQLGDVPYAAFQYSSLGDFLATNRIEVCAQLVMWESAEGLDAMAKALRLLPRDLIKSALPKSVAYAICHDVSTQTTEGQSNRQSEECLKKHLKNDSKSLMVQHFPTIMGYFYLTTRQDDLRESWMEKRPGYSAAWKALQEMKSYSHSTREVPDGQQPHYRGKYLPDEIERLCRRTNYDPAEPWTTTTFTLAVRMVLDAIDLSLGSLHATLMIRRLRDLICMAGDVAFSGFAIEMLLHSLRPFVSDSECADDTLGILQYLFHHGRQYLRTQPLFLTGTSIVLILQMRAHSNKKQDRTTQESQHTSTVQKMTDFQKWLVQYLSDATSDKQNASYSVLARALNELQLPGNARKDSPESTVLLFLFEQWIASNPLCSRKDSLEAIRLLGTDFQQPASVIEDCLGDDDAAVRNYQPLWEIIQSGGMSGGIATWAVQALGRAYAASGNSACARSRSKASLQGSILTTVPNEGIFYSQAVIAERLTELLYSKNRTESGLADFTLRRILETPFQDASEAQDFEKMLSPEVGEALMGGTYGYEPAAAMQYPASAVDSDALQNAFVTTNAETIEQWTTRLAVSVCNWASDTPLVSSLTAIIQSIEGLAIELLPSIFHILLFKEFDKAPTIRAELSTAIIACLSQAETSLKPKQRFLLELVLYLRSRPYPNEATKADRLRWLDLDCLLLAEASSRSDMPTTALLFAESSAPTSHSSKRSSTRVSTSQLQPVHASEDLLLSIYEQLEEPDSFYGVPQLASLDSVLHRLDHEQDGLRSLMFRSAQVDSRMQLQHEVPGADARGMLRSLSALNFNSLAYALLNNGWGSSTGASTELLGAAKALQQWDVTPPETHDGDASLMFTVFQELSRASQLQDVRHKVQGAIIEHAQQGVLGQKNEMPGRSWLATLASITEIGELLSCSSPSEVQTRWQNMQQRLDWMQMGRFDDVKTVLSNRQTLFSTLTQNSNLQKTLRLSTKQCYNFEVEALLDYSKLSREHSKLQEALSSTTTLSAMVDQCHTTNLKVEAAVKVETASVLWQAEESSSSVRMLRDALNMPDIEAQDVPVGRAGLLAQLGHQLGQARLEKPEDILGNYLKPAIHHLKDRKDDKEAGKVFYEFAKFCDNEYQNPGNVENLHRITKLRLGKQEEVEAVRLAMKNLKKSGQDRTDLSRQQRAAEKWLEIDRAEEKRLTSARKFYINQSLQNYLYALRATDDYDICVLRFFALWLENADDEAANGVVYKYLPSVPSWKLVLLMNQLMSRVENDSNHFQPALRHVLSRIFVQHPYHSMHHLFAAQQKPTTTDPAASSRYDAATAIFNDIAKNANHKPLMDRIFTADRYYKMLAEEVPPHAKPGKAPLKDYPSAVRVSRKIPTLDLPPATISLPLRPSGDYRDAPLVVKWEEKLTIMNGLSAPKTLTAIASDGKEYKQLFKSGDDDLRQDAIMEQVFEEVSKMLRNHKPTRQRDLKVRTYKVIPLTTGCGIIEFVPNSIPFNDWLRPAHKRYYPQDYSDGRARDTVSAAKEGTVEQRVKEFRKVCDRLHPVLRHFFFELFDDPDEWFEKRTNYSRTTASISILGYILGLGDRHCSNILLDQQTGECVHIDLGVAFEAGRILPIPEMVPFRLTRDVIDGMGATGTEGVFRRCCEFTLDAVRDDKDSIMTLLNVLRYDPLYNWTLSPVRAKRMQEAQDTGRNGVAADQGSSKRREQEAGEADRSLSIVERKLSKTLSTAATVNELIQQATDERHLATLFSGWAAYY</sequence>
<comment type="function">
    <text evidence="13 16">Serine/threonine protein kinase which activates checkpoint signaling upon genotoxic stresses such as ionizing radiation (IR), ultraviolet light (UV), or DNA replication stalling, thereby acting as a DNA damage sensor. Recognizes the substrate consensus sequence [ST]-Q. Phosphorylates histone H2A to form H2AS128ph (gamma-H2A) at sites of DNA damage, involved in the regulation of DNA damage response mechanism. Required for the control of telomere length and genome stability.</text>
</comment>
<keyword evidence="6 16" id="KW-0723">Serine/threonine-protein kinase</keyword>
<feature type="compositionally biased region" description="Acidic residues" evidence="17">
    <location>
        <begin position="844"/>
        <end position="855"/>
    </location>
</feature>
<evidence type="ECO:0000259" key="18">
    <source>
        <dbReference type="PROSITE" id="PS50290"/>
    </source>
</evidence>
<evidence type="ECO:0000256" key="12">
    <source>
        <dbReference type="ARBA" id="ARBA00023242"/>
    </source>
</evidence>
<dbReference type="InterPro" id="IPR038980">
    <property type="entry name" value="ATM_plant"/>
</dbReference>
<evidence type="ECO:0000259" key="20">
    <source>
        <dbReference type="PROSITE" id="PS51190"/>
    </source>
</evidence>
<dbReference type="EMBL" id="JAXOVC010000002">
    <property type="protein sequence ID" value="KAK4505543.1"/>
    <property type="molecule type" value="Genomic_DNA"/>
</dbReference>
<keyword evidence="16" id="KW-0158">Chromosome</keyword>
<dbReference type="PROSITE" id="PS50290">
    <property type="entry name" value="PI3_4_KINASE_3"/>
    <property type="match status" value="1"/>
</dbReference>
<feature type="domain" description="FATC" evidence="20">
    <location>
        <begin position="2887"/>
        <end position="2919"/>
    </location>
</feature>
<feature type="region of interest" description="Disordered" evidence="17">
    <location>
        <begin position="405"/>
        <end position="431"/>
    </location>
</feature>
<evidence type="ECO:0000256" key="8">
    <source>
        <dbReference type="ARBA" id="ARBA00022741"/>
    </source>
</evidence>
<keyword evidence="12 16" id="KW-0539">Nucleus</keyword>
<evidence type="ECO:0000256" key="10">
    <source>
        <dbReference type="ARBA" id="ARBA00022777"/>
    </source>
</evidence>
<keyword evidence="11 16" id="KW-0067">ATP-binding</keyword>
<dbReference type="SUPFAM" id="SSF48371">
    <property type="entry name" value="ARM repeat"/>
    <property type="match status" value="1"/>
</dbReference>
<reference evidence="21 22" key="1">
    <citation type="journal article" date="2023" name="G3 (Bethesda)">
        <title>A chromosome-level genome assembly of Zasmidium syzygii isolated from banana leaves.</title>
        <authorList>
            <person name="van Westerhoven A.C."/>
            <person name="Mehrabi R."/>
            <person name="Talebi R."/>
            <person name="Steentjes M.B.F."/>
            <person name="Corcolon B."/>
            <person name="Chong P.A."/>
            <person name="Kema G.H.J."/>
            <person name="Seidl M.F."/>
        </authorList>
    </citation>
    <scope>NUCLEOTIDE SEQUENCE [LARGE SCALE GENOMIC DNA]</scope>
    <source>
        <strain evidence="21 22">P124</strain>
    </source>
</reference>
<evidence type="ECO:0000256" key="14">
    <source>
        <dbReference type="ARBA" id="ARBA00047899"/>
    </source>
</evidence>
<evidence type="ECO:0000256" key="3">
    <source>
        <dbReference type="ARBA" id="ARBA00011370"/>
    </source>
</evidence>
<feature type="compositionally biased region" description="Acidic residues" evidence="17">
    <location>
        <begin position="415"/>
        <end position="424"/>
    </location>
</feature>
<comment type="catalytic activity">
    <reaction evidence="15">
        <text>L-seryl-[protein] + ATP = O-phospho-L-seryl-[protein] + ADP + H(+)</text>
        <dbReference type="Rhea" id="RHEA:17989"/>
        <dbReference type="Rhea" id="RHEA-COMP:9863"/>
        <dbReference type="Rhea" id="RHEA-COMP:11604"/>
        <dbReference type="ChEBI" id="CHEBI:15378"/>
        <dbReference type="ChEBI" id="CHEBI:29999"/>
        <dbReference type="ChEBI" id="CHEBI:30616"/>
        <dbReference type="ChEBI" id="CHEBI:83421"/>
        <dbReference type="ChEBI" id="CHEBI:456216"/>
        <dbReference type="EC" id="2.7.11.1"/>
    </reaction>
</comment>
<dbReference type="InterPro" id="IPR018936">
    <property type="entry name" value="PI3/4_kinase_CS"/>
</dbReference>
<feature type="compositionally biased region" description="Basic and acidic residues" evidence="17">
    <location>
        <begin position="2863"/>
        <end position="2876"/>
    </location>
</feature>
<evidence type="ECO:0000256" key="4">
    <source>
        <dbReference type="ARBA" id="ARBA00012513"/>
    </source>
</evidence>
<comment type="similarity">
    <text evidence="2 16">Belongs to the PI3/PI4-kinase family. ATM subfamily.</text>
</comment>
<proteinExistence type="inferred from homology"/>
<dbReference type="PROSITE" id="PS51189">
    <property type="entry name" value="FAT"/>
    <property type="match status" value="1"/>
</dbReference>
<keyword evidence="22" id="KW-1185">Reference proteome</keyword>
<evidence type="ECO:0000256" key="1">
    <source>
        <dbReference type="ARBA" id="ARBA00004123"/>
    </source>
</evidence>
<dbReference type="InterPro" id="IPR021668">
    <property type="entry name" value="TAN"/>
</dbReference>
<feature type="domain" description="FAT" evidence="19">
    <location>
        <begin position="1856"/>
        <end position="2463"/>
    </location>
</feature>
<dbReference type="InterPro" id="IPR044107">
    <property type="entry name" value="PIKKc_ATM"/>
</dbReference>
<dbReference type="PANTHER" id="PTHR37079">
    <property type="entry name" value="SERINE/THREONINE-PROTEIN KINASE ATM"/>
    <property type="match status" value="1"/>
</dbReference>
<dbReference type="InterPro" id="IPR036940">
    <property type="entry name" value="PI3/4_kinase_cat_sf"/>
</dbReference>
<keyword evidence="10 16" id="KW-0418">Kinase</keyword>
<feature type="region of interest" description="Disordered" evidence="17">
    <location>
        <begin position="190"/>
        <end position="209"/>
    </location>
</feature>
<comment type="caution">
    <text evidence="21">The sequence shown here is derived from an EMBL/GenBank/DDBJ whole genome shotgun (WGS) entry which is preliminary data.</text>
</comment>
<evidence type="ECO:0000313" key="22">
    <source>
        <dbReference type="Proteomes" id="UP001305779"/>
    </source>
</evidence>
<dbReference type="PANTHER" id="PTHR37079:SF4">
    <property type="entry name" value="SERINE_THREONINE-PROTEIN KINASE ATM"/>
    <property type="match status" value="1"/>
</dbReference>
<keyword evidence="8 16" id="KW-0547">Nucleotide-binding</keyword>
<name>A0ABR0EWT5_ZASCE</name>
<protein>
    <recommendedName>
        <fullName evidence="5 16">Serine/threonine-protein kinase Tel1</fullName>
        <ecNumber evidence="4 16">2.7.11.1</ecNumber>
    </recommendedName>
</protein>
<dbReference type="Gene3D" id="1.10.1070.11">
    <property type="entry name" value="Phosphatidylinositol 3-/4-kinase, catalytic domain"/>
    <property type="match status" value="1"/>
</dbReference>